<proteinExistence type="predicted"/>
<evidence type="ECO:0000256" key="1">
    <source>
        <dbReference type="SAM" id="MobiDB-lite"/>
    </source>
</evidence>
<dbReference type="GeneID" id="6496832"/>
<evidence type="ECO:0000313" key="3">
    <source>
        <dbReference type="EMBL" id="KPU74018.1"/>
    </source>
</evidence>
<evidence type="ECO:0000313" key="5">
    <source>
        <dbReference type="Proteomes" id="UP000007801"/>
    </source>
</evidence>
<evidence type="ECO:0000313" key="2">
    <source>
        <dbReference type="EMBL" id="EDV32535.1"/>
    </source>
</evidence>
<feature type="compositionally biased region" description="Basic and acidic residues" evidence="1">
    <location>
        <begin position="218"/>
        <end position="228"/>
    </location>
</feature>
<keyword evidence="5" id="KW-1185">Reference proteome</keyword>
<accession>B3MKM2</accession>
<dbReference type="STRING" id="7217.B3MKM2"/>
<dbReference type="EMBL" id="CH902620">
    <property type="protein sequence ID" value="KPU74019.1"/>
    <property type="molecule type" value="Genomic_DNA"/>
</dbReference>
<name>B3MKM2_DROAN</name>
<dbReference type="EMBL" id="CH902620">
    <property type="protein sequence ID" value="EDV32535.1"/>
    <property type="molecule type" value="Genomic_DNA"/>
</dbReference>
<gene>
    <name evidence="2" type="primary">Dana\GF14004</name>
    <name evidence="2" type="synonym">dana_GLEANR_14765</name>
    <name evidence="2" type="ORF">GF14004</name>
</gene>
<dbReference type="eggNOG" id="ENOG502T9NT">
    <property type="taxonomic scope" value="Eukaryota"/>
</dbReference>
<dbReference type="FunCoup" id="B3MKM2">
    <property type="interactions" value="3"/>
</dbReference>
<dbReference type="HOGENOM" id="CLU_102328_0_0_1"/>
<organism evidence="2 5">
    <name type="scientific">Drosophila ananassae</name>
    <name type="common">Fruit fly</name>
    <dbReference type="NCBI Taxonomy" id="7217"/>
    <lineage>
        <taxon>Eukaryota</taxon>
        <taxon>Metazoa</taxon>
        <taxon>Ecdysozoa</taxon>
        <taxon>Arthropoda</taxon>
        <taxon>Hexapoda</taxon>
        <taxon>Insecta</taxon>
        <taxon>Pterygota</taxon>
        <taxon>Neoptera</taxon>
        <taxon>Endopterygota</taxon>
        <taxon>Diptera</taxon>
        <taxon>Brachycera</taxon>
        <taxon>Muscomorpha</taxon>
        <taxon>Ephydroidea</taxon>
        <taxon>Drosophilidae</taxon>
        <taxon>Drosophila</taxon>
        <taxon>Sophophora</taxon>
    </lineage>
</organism>
<reference evidence="2" key="2">
    <citation type="journal article" date="2008" name="Bioinformatics">
        <title>Assembly reconciliation.</title>
        <authorList>
            <person name="Zimin A.V."/>
            <person name="Smith D.R."/>
            <person name="Sutton G."/>
            <person name="Yorke J.A."/>
        </authorList>
    </citation>
    <scope>NUCLEOTIDE SEQUENCE</scope>
    <source>
        <strain evidence="2">TSC#14024-0371.13</strain>
    </source>
</reference>
<reference evidence="2 5" key="1">
    <citation type="journal article" date="2007" name="Nature">
        <title>Evolution of genes and genomes on the Drosophila phylogeny.</title>
        <authorList>
            <consortium name="Drosophila 12 Genomes Consortium"/>
            <person name="Clark A.G."/>
            <person name="Eisen M.B."/>
            <person name="Smith D.R."/>
            <person name="Bergman C.M."/>
            <person name="Oliver B."/>
            <person name="Markow T.A."/>
            <person name="Kaufman T.C."/>
            <person name="Kellis M."/>
            <person name="Gelbart W."/>
            <person name="Iyer V.N."/>
            <person name="Pollard D.A."/>
            <person name="Sackton T.B."/>
            <person name="Larracuente A.M."/>
            <person name="Singh N.D."/>
            <person name="Abad J.P."/>
            <person name="Abt D.N."/>
            <person name="Adryan B."/>
            <person name="Aguade M."/>
            <person name="Akashi H."/>
            <person name="Anderson W.W."/>
            <person name="Aquadro C.F."/>
            <person name="Ardell D.H."/>
            <person name="Arguello R."/>
            <person name="Artieri C.G."/>
            <person name="Barbash D.A."/>
            <person name="Barker D."/>
            <person name="Barsanti P."/>
            <person name="Batterham P."/>
            <person name="Batzoglou S."/>
            <person name="Begun D."/>
            <person name="Bhutkar A."/>
            <person name="Blanco E."/>
            <person name="Bosak S.A."/>
            <person name="Bradley R.K."/>
            <person name="Brand A.D."/>
            <person name="Brent M.R."/>
            <person name="Brooks A.N."/>
            <person name="Brown R.H."/>
            <person name="Butlin R.K."/>
            <person name="Caggese C."/>
            <person name="Calvi B.R."/>
            <person name="Bernardo de Carvalho A."/>
            <person name="Caspi A."/>
            <person name="Castrezana S."/>
            <person name="Celniker S.E."/>
            <person name="Chang J.L."/>
            <person name="Chapple C."/>
            <person name="Chatterji S."/>
            <person name="Chinwalla A."/>
            <person name="Civetta A."/>
            <person name="Clifton S.W."/>
            <person name="Comeron J.M."/>
            <person name="Costello J.C."/>
            <person name="Coyne J.A."/>
            <person name="Daub J."/>
            <person name="David R.G."/>
            <person name="Delcher A.L."/>
            <person name="Delehaunty K."/>
            <person name="Do C.B."/>
            <person name="Ebling H."/>
            <person name="Edwards K."/>
            <person name="Eickbush T."/>
            <person name="Evans J.D."/>
            <person name="Filipski A."/>
            <person name="Findeiss S."/>
            <person name="Freyhult E."/>
            <person name="Fulton L."/>
            <person name="Fulton R."/>
            <person name="Garcia A.C."/>
            <person name="Gardiner A."/>
            <person name="Garfield D.A."/>
            <person name="Garvin B.E."/>
            <person name="Gibson G."/>
            <person name="Gilbert D."/>
            <person name="Gnerre S."/>
            <person name="Godfrey J."/>
            <person name="Good R."/>
            <person name="Gotea V."/>
            <person name="Gravely B."/>
            <person name="Greenberg A.J."/>
            <person name="Griffiths-Jones S."/>
            <person name="Gross S."/>
            <person name="Guigo R."/>
            <person name="Gustafson E.A."/>
            <person name="Haerty W."/>
            <person name="Hahn M.W."/>
            <person name="Halligan D.L."/>
            <person name="Halpern A.L."/>
            <person name="Halter G.M."/>
            <person name="Han M.V."/>
            <person name="Heger A."/>
            <person name="Hillier L."/>
            <person name="Hinrichs A.S."/>
            <person name="Holmes I."/>
            <person name="Hoskins R.A."/>
            <person name="Hubisz M.J."/>
            <person name="Hultmark D."/>
            <person name="Huntley M.A."/>
            <person name="Jaffe D.B."/>
            <person name="Jagadeeshan S."/>
            <person name="Jeck W.R."/>
            <person name="Johnson J."/>
            <person name="Jones C.D."/>
            <person name="Jordan W.C."/>
            <person name="Karpen G.H."/>
            <person name="Kataoka E."/>
            <person name="Keightley P.D."/>
            <person name="Kheradpour P."/>
            <person name="Kirkness E.F."/>
            <person name="Koerich L.B."/>
            <person name="Kristiansen K."/>
            <person name="Kudrna D."/>
            <person name="Kulathinal R.J."/>
            <person name="Kumar S."/>
            <person name="Kwok R."/>
            <person name="Lander E."/>
            <person name="Langley C.H."/>
            <person name="Lapoint R."/>
            <person name="Lazzaro B.P."/>
            <person name="Lee S.J."/>
            <person name="Levesque L."/>
            <person name="Li R."/>
            <person name="Lin C.F."/>
            <person name="Lin M.F."/>
            <person name="Lindblad-Toh K."/>
            <person name="Llopart A."/>
            <person name="Long M."/>
            <person name="Low L."/>
            <person name="Lozovsky E."/>
            <person name="Lu J."/>
            <person name="Luo M."/>
            <person name="Machado C.A."/>
            <person name="Makalowski W."/>
            <person name="Marzo M."/>
            <person name="Matsuda M."/>
            <person name="Matzkin L."/>
            <person name="McAllister B."/>
            <person name="McBride C.S."/>
            <person name="McKernan B."/>
            <person name="McKernan K."/>
            <person name="Mendez-Lago M."/>
            <person name="Minx P."/>
            <person name="Mollenhauer M.U."/>
            <person name="Montooth K."/>
            <person name="Mount S.M."/>
            <person name="Mu X."/>
            <person name="Myers E."/>
            <person name="Negre B."/>
            <person name="Newfeld S."/>
            <person name="Nielsen R."/>
            <person name="Noor M.A."/>
            <person name="O'Grady P."/>
            <person name="Pachter L."/>
            <person name="Papaceit M."/>
            <person name="Parisi M.J."/>
            <person name="Parisi M."/>
            <person name="Parts L."/>
            <person name="Pedersen J.S."/>
            <person name="Pesole G."/>
            <person name="Phillippy A.M."/>
            <person name="Ponting C.P."/>
            <person name="Pop M."/>
            <person name="Porcelli D."/>
            <person name="Powell J.R."/>
            <person name="Prohaska S."/>
            <person name="Pruitt K."/>
            <person name="Puig M."/>
            <person name="Quesneville H."/>
            <person name="Ram K.R."/>
            <person name="Rand D."/>
            <person name="Rasmussen M.D."/>
            <person name="Reed L.K."/>
            <person name="Reenan R."/>
            <person name="Reily A."/>
            <person name="Remington K.A."/>
            <person name="Rieger T.T."/>
            <person name="Ritchie M.G."/>
            <person name="Robin C."/>
            <person name="Rogers Y.H."/>
            <person name="Rohde C."/>
            <person name="Rozas J."/>
            <person name="Rubenfield M.J."/>
            <person name="Ruiz A."/>
            <person name="Russo S."/>
            <person name="Salzberg S.L."/>
            <person name="Sanchez-Gracia A."/>
            <person name="Saranga D.J."/>
            <person name="Sato H."/>
            <person name="Schaeffer S.W."/>
            <person name="Schatz M.C."/>
            <person name="Schlenke T."/>
            <person name="Schwartz R."/>
            <person name="Segarra C."/>
            <person name="Singh R.S."/>
            <person name="Sirot L."/>
            <person name="Sirota M."/>
            <person name="Sisneros N.B."/>
            <person name="Smith C.D."/>
            <person name="Smith T.F."/>
            <person name="Spieth J."/>
            <person name="Stage D.E."/>
            <person name="Stark A."/>
            <person name="Stephan W."/>
            <person name="Strausberg R.L."/>
            <person name="Strempel S."/>
            <person name="Sturgill D."/>
            <person name="Sutton G."/>
            <person name="Sutton G.G."/>
            <person name="Tao W."/>
            <person name="Teichmann S."/>
            <person name="Tobari Y.N."/>
            <person name="Tomimura Y."/>
            <person name="Tsolas J.M."/>
            <person name="Valente V.L."/>
            <person name="Venter E."/>
            <person name="Venter J.C."/>
            <person name="Vicario S."/>
            <person name="Vieira F.G."/>
            <person name="Vilella A.J."/>
            <person name="Villasante A."/>
            <person name="Walenz B."/>
            <person name="Wang J."/>
            <person name="Wasserman M."/>
            <person name="Watts T."/>
            <person name="Wilson D."/>
            <person name="Wilson R.K."/>
            <person name="Wing R.A."/>
            <person name="Wolfner M.F."/>
            <person name="Wong A."/>
            <person name="Wong G.K."/>
            <person name="Wu C.I."/>
            <person name="Wu G."/>
            <person name="Yamamoto D."/>
            <person name="Yang H.P."/>
            <person name="Yang S.P."/>
            <person name="Yorke J.A."/>
            <person name="Yoshida K."/>
            <person name="Zdobnov E."/>
            <person name="Zhang P."/>
            <person name="Zhang Y."/>
            <person name="Zimin A.V."/>
            <person name="Baldwin J."/>
            <person name="Abdouelleil A."/>
            <person name="Abdulkadir J."/>
            <person name="Abebe A."/>
            <person name="Abera B."/>
            <person name="Abreu J."/>
            <person name="Acer S.C."/>
            <person name="Aftuck L."/>
            <person name="Alexander A."/>
            <person name="An P."/>
            <person name="Anderson E."/>
            <person name="Anderson S."/>
            <person name="Arachi H."/>
            <person name="Azer M."/>
            <person name="Bachantsang P."/>
            <person name="Barry A."/>
            <person name="Bayul T."/>
            <person name="Berlin A."/>
            <person name="Bessette D."/>
            <person name="Bloom T."/>
            <person name="Blye J."/>
            <person name="Boguslavskiy L."/>
            <person name="Bonnet C."/>
            <person name="Boukhgalter B."/>
            <person name="Bourzgui I."/>
            <person name="Brown A."/>
            <person name="Cahill P."/>
            <person name="Channer S."/>
            <person name="Cheshatsang Y."/>
            <person name="Chuda L."/>
            <person name="Citroen M."/>
            <person name="Collymore A."/>
            <person name="Cooke P."/>
            <person name="Costello M."/>
            <person name="D'Aco K."/>
            <person name="Daza R."/>
            <person name="De Haan G."/>
            <person name="DeGray S."/>
            <person name="DeMaso C."/>
            <person name="Dhargay N."/>
            <person name="Dooley K."/>
            <person name="Dooley E."/>
            <person name="Doricent M."/>
            <person name="Dorje P."/>
            <person name="Dorjee K."/>
            <person name="Dupes A."/>
            <person name="Elong R."/>
            <person name="Falk J."/>
            <person name="Farina A."/>
            <person name="Faro S."/>
            <person name="Ferguson D."/>
            <person name="Fisher S."/>
            <person name="Foley C.D."/>
            <person name="Franke A."/>
            <person name="Friedrich D."/>
            <person name="Gadbois L."/>
            <person name="Gearin G."/>
            <person name="Gearin C.R."/>
            <person name="Giannoukos G."/>
            <person name="Goode T."/>
            <person name="Graham J."/>
            <person name="Grandbois E."/>
            <person name="Grewal S."/>
            <person name="Gyaltsen K."/>
            <person name="Hafez N."/>
            <person name="Hagos B."/>
            <person name="Hall J."/>
            <person name="Henson C."/>
            <person name="Hollinger A."/>
            <person name="Honan T."/>
            <person name="Huard M.D."/>
            <person name="Hughes L."/>
            <person name="Hurhula B."/>
            <person name="Husby M.E."/>
            <person name="Kamat A."/>
            <person name="Kanga B."/>
            <person name="Kashin S."/>
            <person name="Khazanovich D."/>
            <person name="Kisner P."/>
            <person name="Lance K."/>
            <person name="Lara M."/>
            <person name="Lee W."/>
            <person name="Lennon N."/>
            <person name="Letendre F."/>
            <person name="LeVine R."/>
            <person name="Lipovsky A."/>
            <person name="Liu X."/>
            <person name="Liu J."/>
            <person name="Liu S."/>
            <person name="Lokyitsang T."/>
            <person name="Lokyitsang Y."/>
            <person name="Lubonja R."/>
            <person name="Lui A."/>
            <person name="MacDonald P."/>
            <person name="Magnisalis V."/>
            <person name="Maru K."/>
            <person name="Matthews C."/>
            <person name="McCusker W."/>
            <person name="McDonough S."/>
            <person name="Mehta T."/>
            <person name="Meldrim J."/>
            <person name="Meneus L."/>
            <person name="Mihai O."/>
            <person name="Mihalev A."/>
            <person name="Mihova T."/>
            <person name="Mittelman R."/>
            <person name="Mlenga V."/>
            <person name="Montmayeur A."/>
            <person name="Mulrain L."/>
            <person name="Navidi A."/>
            <person name="Naylor J."/>
            <person name="Negash T."/>
            <person name="Nguyen T."/>
            <person name="Nguyen N."/>
            <person name="Nicol R."/>
            <person name="Norbu C."/>
            <person name="Norbu N."/>
            <person name="Novod N."/>
            <person name="O'Neill B."/>
            <person name="Osman S."/>
            <person name="Markiewicz E."/>
            <person name="Oyono O.L."/>
            <person name="Patti C."/>
            <person name="Phunkhang P."/>
            <person name="Pierre F."/>
            <person name="Priest M."/>
            <person name="Raghuraman S."/>
            <person name="Rege F."/>
            <person name="Reyes R."/>
            <person name="Rise C."/>
            <person name="Rogov P."/>
            <person name="Ross K."/>
            <person name="Ryan E."/>
            <person name="Settipalli S."/>
            <person name="Shea T."/>
            <person name="Sherpa N."/>
            <person name="Shi L."/>
            <person name="Shih D."/>
            <person name="Sparrow T."/>
            <person name="Spaulding J."/>
            <person name="Stalker J."/>
            <person name="Stange-Thomann N."/>
            <person name="Stavropoulos S."/>
            <person name="Stone C."/>
            <person name="Strader C."/>
            <person name="Tesfaye S."/>
            <person name="Thomson T."/>
            <person name="Thoulutsang Y."/>
            <person name="Thoulutsang D."/>
            <person name="Topham K."/>
            <person name="Topping I."/>
            <person name="Tsamla T."/>
            <person name="Vassiliev H."/>
            <person name="Vo A."/>
            <person name="Wangchuk T."/>
            <person name="Wangdi T."/>
            <person name="Weiand M."/>
            <person name="Wilkinson J."/>
            <person name="Wilson A."/>
            <person name="Yadav S."/>
            <person name="Young G."/>
            <person name="Yu Q."/>
            <person name="Zembek L."/>
            <person name="Zhong D."/>
            <person name="Zimmer A."/>
            <person name="Zwirko Z."/>
            <person name="Jaffe D.B."/>
            <person name="Alvarez P."/>
            <person name="Brockman W."/>
            <person name="Butler J."/>
            <person name="Chin C."/>
            <person name="Gnerre S."/>
            <person name="Grabherr M."/>
            <person name="Kleber M."/>
            <person name="Mauceli E."/>
            <person name="MacCallum I."/>
        </authorList>
    </citation>
    <scope>NUCLEOTIDE SEQUENCE [LARGE SCALE GENOMIC DNA]</scope>
    <source>
        <strain evidence="2">TSC#14024-0371.13</strain>
        <strain evidence="5">Tucson 14024-0371.13</strain>
    </source>
</reference>
<dbReference type="KEGG" id="dan:6496832"/>
<feature type="compositionally biased region" description="Basic and acidic residues" evidence="1">
    <location>
        <begin position="245"/>
        <end position="257"/>
    </location>
</feature>
<dbReference type="OrthoDB" id="8054940at2759"/>
<dbReference type="OMA" id="MADWEDT"/>
<feature type="compositionally biased region" description="Basic and acidic residues" evidence="1">
    <location>
        <begin position="126"/>
        <end position="140"/>
    </location>
</feature>
<feature type="region of interest" description="Disordered" evidence="1">
    <location>
        <begin position="126"/>
        <end position="282"/>
    </location>
</feature>
<dbReference type="EMBL" id="CH902620">
    <property type="protein sequence ID" value="KPU74018.1"/>
    <property type="molecule type" value="Genomic_DNA"/>
</dbReference>
<evidence type="ECO:0000313" key="4">
    <source>
        <dbReference type="EMBL" id="KPU74019.1"/>
    </source>
</evidence>
<reference evidence="2" key="3">
    <citation type="submission" date="2015-10" db="EMBL/GenBank/DDBJ databases">
        <authorList>
            <consortium name="FlyBase"/>
        </authorList>
    </citation>
    <scope>NUCLEOTIDE SEQUENCE</scope>
    <source>
        <strain evidence="2">TSC#14024-0371.13</strain>
    </source>
</reference>
<sequence>MAWVPSSRFEDDLVDMEPNFNFVYGQMSYEARQKQENAPRPKSTYEYLSARKERNEELEKLHGPSTGKGREIRSCLQMMEKIQSIAGTKPLGEHATMADWEDTSTVEQEAVAMMRHFGLMSMDVESRGSTREQLQKKVEEESSQSGKIIPLKNGNRTFPLITDPDYFRPRKTRRCKEIPSQKGDSSDTTSEASYHTAPSESSFISLYGSAHSTLSTSLDRKERRRDSEGYVEVPYQPLEEDFPDEVAKEQPESTIPEKKKRRQRPSQKERLQKAHQGKQYQL</sequence>
<feature type="compositionally biased region" description="Polar residues" evidence="1">
    <location>
        <begin position="182"/>
        <end position="217"/>
    </location>
</feature>
<protein>
    <submittedName>
        <fullName evidence="2">Uncharacterized protein, isoform A</fullName>
    </submittedName>
    <submittedName>
        <fullName evidence="3">Uncharacterized protein, isoform B</fullName>
    </submittedName>
    <submittedName>
        <fullName evidence="4">Uncharacterized protein, isoform C</fullName>
    </submittedName>
</protein>
<dbReference type="AlphaFoldDB" id="B3MKM2"/>
<dbReference type="Proteomes" id="UP000007801">
    <property type="component" value="Unassembled WGS sequence"/>
</dbReference>